<dbReference type="EnsemblMetazoa" id="XM_021039656.2">
    <property type="protein sequence ID" value="XP_020895315.1"/>
    <property type="gene ID" value="LOC110234288"/>
</dbReference>
<protein>
    <recommendedName>
        <fullName evidence="4">EGF-like domain-containing protein</fullName>
    </recommendedName>
</protein>
<feature type="domain" description="EGF-like" evidence="4">
    <location>
        <begin position="98"/>
        <end position="136"/>
    </location>
</feature>
<comment type="similarity">
    <text evidence="1">Belongs to the EGF domain peptide family.</text>
</comment>
<keyword evidence="6" id="KW-1185">Reference proteome</keyword>
<evidence type="ECO:0000313" key="5">
    <source>
        <dbReference type="EnsemblMetazoa" id="XP_020895315.1"/>
    </source>
</evidence>
<keyword evidence="3" id="KW-0732">Signal</keyword>
<dbReference type="Gene3D" id="2.60.120.260">
    <property type="entry name" value="Galactose-binding domain-like"/>
    <property type="match status" value="1"/>
</dbReference>
<dbReference type="RefSeq" id="XP_020895315.1">
    <property type="nucleotide sequence ID" value="XM_021039656.2"/>
</dbReference>
<feature type="disulfide bond" evidence="2">
    <location>
        <begin position="126"/>
        <end position="135"/>
    </location>
</feature>
<dbReference type="AlphaFoldDB" id="A0A913WWU6"/>
<dbReference type="CDD" id="cd00054">
    <property type="entry name" value="EGF_CA"/>
    <property type="match status" value="1"/>
</dbReference>
<name>A0A913WWU6_EXADI</name>
<reference evidence="5" key="1">
    <citation type="submission" date="2022-11" db="UniProtKB">
        <authorList>
            <consortium name="EnsemblMetazoa"/>
        </authorList>
    </citation>
    <scope>IDENTIFICATION</scope>
</reference>
<feature type="chain" id="PRO_5038123130" description="EGF-like domain-containing protein" evidence="3">
    <location>
        <begin position="19"/>
        <end position="185"/>
    </location>
</feature>
<dbReference type="OrthoDB" id="5986321at2759"/>
<dbReference type="SMART" id="SM00181">
    <property type="entry name" value="EGF"/>
    <property type="match status" value="1"/>
</dbReference>
<keyword evidence="2" id="KW-1015">Disulfide bond</keyword>
<accession>A0A913WWU6</accession>
<dbReference type="PROSITE" id="PS00022">
    <property type="entry name" value="EGF_1"/>
    <property type="match status" value="1"/>
</dbReference>
<sequence>MFKFVITIFLMKSSFVMSSYYGIEDQRSSFIITTDDHKLVGQTIHKRKATDVFDCALCLIGDQCKSFNFNEESGDCYLNGRRAKDKELVQAYGFIYGEKNPCEAKPCQNGGECSIEDNNQGYQCKCKTGFKGNNCQATCNIPVGMESGKIPDSSITASSQWHDYFRSYHPGKCDIPCKVSSKIHT</sequence>
<evidence type="ECO:0000256" key="3">
    <source>
        <dbReference type="SAM" id="SignalP"/>
    </source>
</evidence>
<evidence type="ECO:0000256" key="1">
    <source>
        <dbReference type="ARBA" id="ARBA00006373"/>
    </source>
</evidence>
<feature type="signal peptide" evidence="3">
    <location>
        <begin position="1"/>
        <end position="18"/>
    </location>
</feature>
<feature type="disulfide bond" evidence="2">
    <location>
        <begin position="107"/>
        <end position="124"/>
    </location>
</feature>
<dbReference type="Proteomes" id="UP000887567">
    <property type="component" value="Unplaced"/>
</dbReference>
<evidence type="ECO:0000313" key="6">
    <source>
        <dbReference type="Proteomes" id="UP000887567"/>
    </source>
</evidence>
<dbReference type="Gene3D" id="2.10.25.10">
    <property type="entry name" value="Laminin"/>
    <property type="match status" value="1"/>
</dbReference>
<evidence type="ECO:0000256" key="2">
    <source>
        <dbReference type="PROSITE-ProRule" id="PRU00076"/>
    </source>
</evidence>
<dbReference type="SUPFAM" id="SSF57196">
    <property type="entry name" value="EGF/Laminin"/>
    <property type="match status" value="1"/>
</dbReference>
<dbReference type="PROSITE" id="PS50026">
    <property type="entry name" value="EGF_3"/>
    <property type="match status" value="1"/>
</dbReference>
<comment type="caution">
    <text evidence="2">Lacks conserved residue(s) required for the propagation of feature annotation.</text>
</comment>
<dbReference type="GeneID" id="110234288"/>
<dbReference type="InterPro" id="IPR000742">
    <property type="entry name" value="EGF"/>
</dbReference>
<dbReference type="SUPFAM" id="SSF57414">
    <property type="entry name" value="Hairpin loop containing domain-like"/>
    <property type="match status" value="1"/>
</dbReference>
<evidence type="ECO:0000259" key="4">
    <source>
        <dbReference type="PROSITE" id="PS50026"/>
    </source>
</evidence>
<dbReference type="Pfam" id="PF00008">
    <property type="entry name" value="EGF"/>
    <property type="match status" value="1"/>
</dbReference>
<proteinExistence type="inferred from homology"/>
<keyword evidence="2" id="KW-0245">EGF-like domain</keyword>
<dbReference type="InterPro" id="IPR008979">
    <property type="entry name" value="Galactose-bd-like_sf"/>
</dbReference>
<organism evidence="5 6">
    <name type="scientific">Exaiptasia diaphana</name>
    <name type="common">Tropical sea anemone</name>
    <name type="synonym">Aiptasia pulchella</name>
    <dbReference type="NCBI Taxonomy" id="2652724"/>
    <lineage>
        <taxon>Eukaryota</taxon>
        <taxon>Metazoa</taxon>
        <taxon>Cnidaria</taxon>
        <taxon>Anthozoa</taxon>
        <taxon>Hexacorallia</taxon>
        <taxon>Actiniaria</taxon>
        <taxon>Aiptasiidae</taxon>
        <taxon>Exaiptasia</taxon>
    </lineage>
</organism>
<dbReference type="Gene3D" id="3.50.4.10">
    <property type="entry name" value="Hepatocyte Growth Factor"/>
    <property type="match status" value="1"/>
</dbReference>
<dbReference type="KEGG" id="epa:110234288"/>
<dbReference type="SUPFAM" id="SSF49785">
    <property type="entry name" value="Galactose-binding domain-like"/>
    <property type="match status" value="1"/>
</dbReference>